<dbReference type="SMART" id="SM00493">
    <property type="entry name" value="TOPRIM"/>
    <property type="match status" value="1"/>
</dbReference>
<evidence type="ECO:0000256" key="4">
    <source>
        <dbReference type="ARBA" id="ARBA00022695"/>
    </source>
</evidence>
<dbReference type="PANTHER" id="PTHR30313">
    <property type="entry name" value="DNA PRIMASE"/>
    <property type="match status" value="1"/>
</dbReference>
<dbReference type="GO" id="GO:0008270">
    <property type="term" value="F:zinc ion binding"/>
    <property type="evidence" value="ECO:0007669"/>
    <property type="project" value="UniProtKB-UniRule"/>
</dbReference>
<evidence type="ECO:0000256" key="7">
    <source>
        <dbReference type="ARBA" id="ARBA00022771"/>
    </source>
</evidence>
<protein>
    <recommendedName>
        <fullName evidence="12 13">DNA primase</fullName>
        <ecNumber evidence="12">2.7.7.101</ecNumber>
    </recommendedName>
</protein>
<dbReference type="Gene3D" id="1.20.50.20">
    <property type="entry name" value="DnaG, RNA polymerase domain, helical bundle"/>
    <property type="match status" value="1"/>
</dbReference>
<comment type="domain">
    <text evidence="12">Contains an N-terminal zinc-binding domain, a central core domain that contains the primase activity, and a C-terminal DnaB-binding domain.</text>
</comment>
<evidence type="ECO:0000256" key="3">
    <source>
        <dbReference type="ARBA" id="ARBA00022679"/>
    </source>
</evidence>
<evidence type="ECO:0000256" key="6">
    <source>
        <dbReference type="ARBA" id="ARBA00022723"/>
    </source>
</evidence>
<keyword evidence="4 12" id="KW-0548">Nucleotidyltransferase</keyword>
<evidence type="ECO:0000256" key="10">
    <source>
        <dbReference type="ARBA" id="ARBA00023125"/>
    </source>
</evidence>
<evidence type="ECO:0000256" key="14">
    <source>
        <dbReference type="PIRSR" id="PIRSR002811-1"/>
    </source>
</evidence>
<accession>A0A2A4X2C9</accession>
<dbReference type="Proteomes" id="UP000218767">
    <property type="component" value="Unassembled WGS sequence"/>
</dbReference>
<keyword evidence="11 12" id="KW-0804">Transcription</keyword>
<dbReference type="PROSITE" id="PS50880">
    <property type="entry name" value="TOPRIM"/>
    <property type="match status" value="1"/>
</dbReference>
<dbReference type="Pfam" id="PF01807">
    <property type="entry name" value="Zn_ribbon_DnaG"/>
    <property type="match status" value="1"/>
</dbReference>
<keyword evidence="5 12" id="KW-0235">DNA replication</keyword>
<dbReference type="CDD" id="cd03364">
    <property type="entry name" value="TOPRIM_DnaG_primases"/>
    <property type="match status" value="1"/>
</dbReference>
<evidence type="ECO:0000313" key="18">
    <source>
        <dbReference type="Proteomes" id="UP000218767"/>
    </source>
</evidence>
<keyword evidence="2 12" id="KW-0639">Primosome</keyword>
<dbReference type="SUPFAM" id="SSF57783">
    <property type="entry name" value="Zinc beta-ribbon"/>
    <property type="match status" value="1"/>
</dbReference>
<comment type="subunit">
    <text evidence="12">Monomer. Interacts with DnaB.</text>
</comment>
<dbReference type="GO" id="GO:0003677">
    <property type="term" value="F:DNA binding"/>
    <property type="evidence" value="ECO:0007669"/>
    <property type="project" value="UniProtKB-KW"/>
</dbReference>
<dbReference type="InterPro" id="IPR037068">
    <property type="entry name" value="DNA_primase_core_N_sf"/>
</dbReference>
<dbReference type="Gene3D" id="1.10.860.10">
    <property type="entry name" value="DNAb Helicase, Chain A"/>
    <property type="match status" value="1"/>
</dbReference>
<keyword evidence="6 12" id="KW-0479">Metal-binding</keyword>
<dbReference type="PIRSF" id="PIRSF002811">
    <property type="entry name" value="DnaG"/>
    <property type="match status" value="1"/>
</dbReference>
<dbReference type="FunFam" id="3.90.580.10:FF:000001">
    <property type="entry name" value="DNA primase"/>
    <property type="match status" value="1"/>
</dbReference>
<evidence type="ECO:0000256" key="2">
    <source>
        <dbReference type="ARBA" id="ARBA00022515"/>
    </source>
</evidence>
<dbReference type="InterPro" id="IPR006295">
    <property type="entry name" value="DNA_primase_DnaG"/>
</dbReference>
<comment type="catalytic activity">
    <reaction evidence="12">
        <text>ssDNA + n NTP = ssDNA/pppN(pN)n-1 hybrid + (n-1) diphosphate.</text>
        <dbReference type="EC" id="2.7.7.101"/>
    </reaction>
</comment>
<evidence type="ECO:0000256" key="11">
    <source>
        <dbReference type="ARBA" id="ARBA00023163"/>
    </source>
</evidence>
<dbReference type="InterPro" id="IPR036977">
    <property type="entry name" value="DNA_primase_Znf_CHC2"/>
</dbReference>
<dbReference type="Pfam" id="PF08275">
    <property type="entry name" value="DNAG_N"/>
    <property type="match status" value="1"/>
</dbReference>
<feature type="compositionally biased region" description="Low complexity" evidence="15">
    <location>
        <begin position="463"/>
        <end position="473"/>
    </location>
</feature>
<evidence type="ECO:0000259" key="16">
    <source>
        <dbReference type="PROSITE" id="PS50880"/>
    </source>
</evidence>
<evidence type="ECO:0000256" key="8">
    <source>
        <dbReference type="ARBA" id="ARBA00022833"/>
    </source>
</evidence>
<feature type="zinc finger region" description="CHC2-type" evidence="12 14">
    <location>
        <begin position="40"/>
        <end position="64"/>
    </location>
</feature>
<dbReference type="InterPro" id="IPR013173">
    <property type="entry name" value="DNA_primase_DnaG_DnaB-bd_dom"/>
</dbReference>
<feature type="compositionally biased region" description="Polar residues" evidence="15">
    <location>
        <begin position="482"/>
        <end position="501"/>
    </location>
</feature>
<keyword evidence="9" id="KW-0460">Magnesium</keyword>
<keyword evidence="1 12" id="KW-0240">DNA-directed RNA polymerase</keyword>
<evidence type="ECO:0000256" key="15">
    <source>
        <dbReference type="SAM" id="MobiDB-lite"/>
    </source>
</evidence>
<dbReference type="SMART" id="SM00400">
    <property type="entry name" value="ZnF_CHCC"/>
    <property type="match status" value="1"/>
</dbReference>
<dbReference type="InterPro" id="IPR013264">
    <property type="entry name" value="DNAG_N"/>
</dbReference>
<gene>
    <name evidence="12" type="primary">dnaG</name>
    <name evidence="17" type="ORF">COB20_09570</name>
</gene>
<dbReference type="Gene3D" id="3.40.1360.10">
    <property type="match status" value="1"/>
</dbReference>
<dbReference type="SUPFAM" id="SSF56731">
    <property type="entry name" value="DNA primase core"/>
    <property type="match status" value="1"/>
</dbReference>
<dbReference type="FunFam" id="3.40.1360.10:FF:000002">
    <property type="entry name" value="DNA primase"/>
    <property type="match status" value="1"/>
</dbReference>
<dbReference type="NCBIfam" id="TIGR01391">
    <property type="entry name" value="dnaG"/>
    <property type="match status" value="1"/>
</dbReference>
<dbReference type="FunFam" id="3.90.980.10:FF:000001">
    <property type="entry name" value="DNA primase"/>
    <property type="match status" value="1"/>
</dbReference>
<organism evidence="17 18">
    <name type="scientific">SAR86 cluster bacterium</name>
    <dbReference type="NCBI Taxonomy" id="2030880"/>
    <lineage>
        <taxon>Bacteria</taxon>
        <taxon>Pseudomonadati</taxon>
        <taxon>Pseudomonadota</taxon>
        <taxon>Gammaproteobacteria</taxon>
        <taxon>SAR86 cluster</taxon>
    </lineage>
</organism>
<evidence type="ECO:0000256" key="5">
    <source>
        <dbReference type="ARBA" id="ARBA00022705"/>
    </source>
</evidence>
<evidence type="ECO:0000256" key="12">
    <source>
        <dbReference type="HAMAP-Rule" id="MF_00974"/>
    </source>
</evidence>
<feature type="region of interest" description="Disordered" evidence="15">
    <location>
        <begin position="446"/>
        <end position="501"/>
    </location>
</feature>
<dbReference type="GO" id="GO:1990077">
    <property type="term" value="C:primosome complex"/>
    <property type="evidence" value="ECO:0007669"/>
    <property type="project" value="UniProtKB-KW"/>
</dbReference>
<dbReference type="EMBL" id="NVUL01000052">
    <property type="protein sequence ID" value="PCI76798.1"/>
    <property type="molecule type" value="Genomic_DNA"/>
</dbReference>
<dbReference type="Pfam" id="PF13662">
    <property type="entry name" value="Toprim_4"/>
    <property type="match status" value="1"/>
</dbReference>
<keyword evidence="10 12" id="KW-0238">DNA-binding</keyword>
<dbReference type="InterPro" id="IPR016136">
    <property type="entry name" value="DNA_helicase_N/primase_C"/>
</dbReference>
<sequence>MAGLIPQTFIDDLLSRADIVEVVDKRVTLKKSGKNYSACCPFHKEKTPSFSVEPDRQFYYCFGCGAGGNAIGFIMNFDQTDFPQAVESLARDNGMEVPREESAAATRRQSENSKLFEVLEEANKFYCQQLRRHEQRKSAVDYLKARGVSGEIARDFCIGYAPPGWDNLLKEIAGDANEQKSLLKAGMVIEKEARKDQGSESTDNTNAVRYYDRFRDRIIFPIRDSRGRTIAFGGRVLGDDKPKYLNSPETPVFHKGAELYGLFEAKKANNKLKRILIVEGYMDVIALSQMGIRNSVATLGTATSDRHLTRLFRLVPEVVFCFDGDDAGRTAAWRALEASLSEMQDGRQVKFLFLPEGEDPDTLVRKIGETEFNLLIEKATPLEQFFFDKLSEGLDIRTIEGRARLSNVAKPLIAKFPNGIYGQLMLDKLSETLGVATESLDKLIDSQSKQTRGGSAPPPPSPSASSAHSSPMPETAPYEPSFDQSSRPWSPRPKSTSSNLNVYRKPAAVKAIELLMQNPEVALAITQDLSPLHSAGDEGRQLLLSLIEMVKRDPDTDTPTLLGYCSGSPFGNQITRLKSENITPIEGLEQEFLQILDKILSDVIKKLESQKLREALSKIADPKRSQSGDEPPTDSELPPAPPL</sequence>
<dbReference type="InterPro" id="IPR050219">
    <property type="entry name" value="DnaG_primase"/>
</dbReference>
<dbReference type="Pfam" id="PF10410">
    <property type="entry name" value="DnaB_bind"/>
    <property type="match status" value="1"/>
</dbReference>
<comment type="function">
    <text evidence="12 13">RNA polymerase that catalyzes the synthesis of short RNA molecules used as primers for DNA polymerase during DNA replication.</text>
</comment>
<reference evidence="18" key="1">
    <citation type="submission" date="2017-08" db="EMBL/GenBank/DDBJ databases">
        <title>A dynamic microbial community with high functional redundancy inhabits the cold, oxic subseafloor aquifer.</title>
        <authorList>
            <person name="Tully B.J."/>
            <person name="Wheat C.G."/>
            <person name="Glazer B.T."/>
            <person name="Huber J.A."/>
        </authorList>
    </citation>
    <scope>NUCLEOTIDE SEQUENCE [LARGE SCALE GENOMIC DNA]</scope>
</reference>
<dbReference type="EC" id="2.7.7.101" evidence="12"/>
<dbReference type="HAMAP" id="MF_00974">
    <property type="entry name" value="DNA_primase_DnaG"/>
    <property type="match status" value="1"/>
</dbReference>
<dbReference type="PANTHER" id="PTHR30313:SF2">
    <property type="entry name" value="DNA PRIMASE"/>
    <property type="match status" value="1"/>
</dbReference>
<evidence type="ECO:0000256" key="13">
    <source>
        <dbReference type="PIRNR" id="PIRNR002811"/>
    </source>
</evidence>
<proteinExistence type="inferred from homology"/>
<evidence type="ECO:0000256" key="1">
    <source>
        <dbReference type="ARBA" id="ARBA00022478"/>
    </source>
</evidence>
<dbReference type="SUPFAM" id="SSF117023">
    <property type="entry name" value="DNA primase DnaG, C-terminal domain"/>
    <property type="match status" value="1"/>
</dbReference>
<dbReference type="GO" id="GO:0005737">
    <property type="term" value="C:cytoplasm"/>
    <property type="evidence" value="ECO:0007669"/>
    <property type="project" value="TreeGrafter"/>
</dbReference>
<keyword evidence="8 12" id="KW-0862">Zinc</keyword>
<dbReference type="Pfam" id="PF08278">
    <property type="entry name" value="DnaG_DnaB_bind"/>
    <property type="match status" value="1"/>
</dbReference>
<dbReference type="InterPro" id="IPR034151">
    <property type="entry name" value="TOPRIM_DnaG_bac"/>
</dbReference>
<evidence type="ECO:0000256" key="9">
    <source>
        <dbReference type="ARBA" id="ARBA00022842"/>
    </source>
</evidence>
<feature type="region of interest" description="Disordered" evidence="15">
    <location>
        <begin position="615"/>
        <end position="643"/>
    </location>
</feature>
<dbReference type="Gene3D" id="3.90.980.10">
    <property type="entry name" value="DNA primase, catalytic core, N-terminal domain"/>
    <property type="match status" value="1"/>
</dbReference>
<comment type="caution">
    <text evidence="17">The sequence shown here is derived from an EMBL/GenBank/DDBJ whole genome shotgun (WGS) entry which is preliminary data.</text>
</comment>
<dbReference type="Gene3D" id="3.90.580.10">
    <property type="entry name" value="Zinc finger, CHC2-type domain"/>
    <property type="match status" value="1"/>
</dbReference>
<feature type="compositionally biased region" description="Basic and acidic residues" evidence="15">
    <location>
        <begin position="615"/>
        <end position="627"/>
    </location>
</feature>
<feature type="domain" description="Toprim" evidence="16">
    <location>
        <begin position="273"/>
        <end position="355"/>
    </location>
</feature>
<dbReference type="InterPro" id="IPR019475">
    <property type="entry name" value="DNA_primase_DnaB-bd"/>
</dbReference>
<dbReference type="GO" id="GO:0000428">
    <property type="term" value="C:DNA-directed RNA polymerase complex"/>
    <property type="evidence" value="ECO:0007669"/>
    <property type="project" value="UniProtKB-KW"/>
</dbReference>
<dbReference type="InterPro" id="IPR002694">
    <property type="entry name" value="Znf_CHC2"/>
</dbReference>
<keyword evidence="3 12" id="KW-0808">Transferase</keyword>
<comment type="similarity">
    <text evidence="12 13">Belongs to the DnaG primase family.</text>
</comment>
<comment type="cofactor">
    <cofactor evidence="12 13 14">
        <name>Zn(2+)</name>
        <dbReference type="ChEBI" id="CHEBI:29105"/>
    </cofactor>
    <text evidence="12 13 14">Binds 1 zinc ion per monomer.</text>
</comment>
<dbReference type="GO" id="GO:0006269">
    <property type="term" value="P:DNA replication, synthesis of primer"/>
    <property type="evidence" value="ECO:0007669"/>
    <property type="project" value="UniProtKB-UniRule"/>
</dbReference>
<dbReference type="InterPro" id="IPR030846">
    <property type="entry name" value="DnaG_bac"/>
</dbReference>
<keyword evidence="7 12" id="KW-0863">Zinc-finger</keyword>
<evidence type="ECO:0000313" key="17">
    <source>
        <dbReference type="EMBL" id="PCI76798.1"/>
    </source>
</evidence>
<dbReference type="InterPro" id="IPR006171">
    <property type="entry name" value="TOPRIM_dom"/>
</dbReference>
<name>A0A2A4X2C9_9GAMM</name>
<dbReference type="GO" id="GO:0003899">
    <property type="term" value="F:DNA-directed RNA polymerase activity"/>
    <property type="evidence" value="ECO:0007669"/>
    <property type="project" value="UniProtKB-UniRule"/>
</dbReference>
<dbReference type="AlphaFoldDB" id="A0A2A4X2C9"/>